<dbReference type="Proteomes" id="UP000279833">
    <property type="component" value="Unassembled WGS sequence"/>
</dbReference>
<reference evidence="5" key="1">
    <citation type="submission" date="2016-06" db="UniProtKB">
        <authorList>
            <consortium name="WormBaseParasite"/>
        </authorList>
    </citation>
    <scope>IDENTIFICATION</scope>
</reference>
<feature type="compositionally biased region" description="Acidic residues" evidence="1">
    <location>
        <begin position="1"/>
        <end position="10"/>
    </location>
</feature>
<feature type="compositionally biased region" description="Basic and acidic residues" evidence="1">
    <location>
        <begin position="37"/>
        <end position="49"/>
    </location>
</feature>
<sequence>MNQEGEDDESPLNSLLNDVPNYMQPDPIKSKLNSAVKSDKKNIKDDSVNIKKFSSRSSDQHRYHQKNNPNNVSFKSYSYRIYLFNIFYICVLSGLL</sequence>
<gene>
    <name evidence="3" type="ORF">SCUD_LOCUS4826</name>
</gene>
<feature type="transmembrane region" description="Helical" evidence="2">
    <location>
        <begin position="77"/>
        <end position="95"/>
    </location>
</feature>
<evidence type="ECO:0000313" key="4">
    <source>
        <dbReference type="Proteomes" id="UP000279833"/>
    </source>
</evidence>
<dbReference type="EMBL" id="UZAK01006870">
    <property type="protein sequence ID" value="VDO91115.1"/>
    <property type="molecule type" value="Genomic_DNA"/>
</dbReference>
<name>A0A183JQ39_9TREM</name>
<feature type="region of interest" description="Disordered" evidence="1">
    <location>
        <begin position="1"/>
        <end position="71"/>
    </location>
</feature>
<dbReference type="AlphaFoldDB" id="A0A183JQ39"/>
<reference evidence="3 4" key="2">
    <citation type="submission" date="2018-11" db="EMBL/GenBank/DDBJ databases">
        <authorList>
            <consortium name="Pathogen Informatics"/>
        </authorList>
    </citation>
    <scope>NUCLEOTIDE SEQUENCE [LARGE SCALE GENOMIC DNA]</scope>
    <source>
        <strain evidence="3">Dakar</strain>
        <strain evidence="4">Dakar, Senegal</strain>
    </source>
</reference>
<proteinExistence type="predicted"/>
<keyword evidence="2" id="KW-1133">Transmembrane helix</keyword>
<protein>
    <submittedName>
        <fullName evidence="5">Ovule protein</fullName>
    </submittedName>
</protein>
<keyword evidence="2" id="KW-0812">Transmembrane</keyword>
<dbReference type="STRING" id="6186.A0A183JQ39"/>
<dbReference type="WBParaSite" id="SCUD_0000482601-mRNA-1">
    <property type="protein sequence ID" value="SCUD_0000482601-mRNA-1"/>
    <property type="gene ID" value="SCUD_0000482601"/>
</dbReference>
<keyword evidence="2" id="KW-0472">Membrane</keyword>
<organism evidence="5">
    <name type="scientific">Schistosoma curassoni</name>
    <dbReference type="NCBI Taxonomy" id="6186"/>
    <lineage>
        <taxon>Eukaryota</taxon>
        <taxon>Metazoa</taxon>
        <taxon>Spiralia</taxon>
        <taxon>Lophotrochozoa</taxon>
        <taxon>Platyhelminthes</taxon>
        <taxon>Trematoda</taxon>
        <taxon>Digenea</taxon>
        <taxon>Strigeidida</taxon>
        <taxon>Schistosomatoidea</taxon>
        <taxon>Schistosomatidae</taxon>
        <taxon>Schistosoma</taxon>
    </lineage>
</organism>
<evidence type="ECO:0000256" key="2">
    <source>
        <dbReference type="SAM" id="Phobius"/>
    </source>
</evidence>
<keyword evidence="4" id="KW-1185">Reference proteome</keyword>
<evidence type="ECO:0000313" key="5">
    <source>
        <dbReference type="WBParaSite" id="SCUD_0000482601-mRNA-1"/>
    </source>
</evidence>
<accession>A0A183JQ39</accession>
<evidence type="ECO:0000256" key="1">
    <source>
        <dbReference type="SAM" id="MobiDB-lite"/>
    </source>
</evidence>
<evidence type="ECO:0000313" key="3">
    <source>
        <dbReference type="EMBL" id="VDO91115.1"/>
    </source>
</evidence>